<organism evidence="12 15">
    <name type="scientific">Stenotrophomonas lactitubi</name>
    <dbReference type="NCBI Taxonomy" id="2045214"/>
    <lineage>
        <taxon>Bacteria</taxon>
        <taxon>Pseudomonadati</taxon>
        <taxon>Pseudomonadota</taxon>
        <taxon>Gammaproteobacteria</taxon>
        <taxon>Lysobacterales</taxon>
        <taxon>Lysobacteraceae</taxon>
        <taxon>Stenotrophomonas</taxon>
    </lineage>
</organism>
<feature type="chain" id="PRO_5043453301" evidence="10">
    <location>
        <begin position="24"/>
        <end position="208"/>
    </location>
</feature>
<keyword evidence="3" id="KW-0813">Transport</keyword>
<dbReference type="AlphaFoldDB" id="A0AAW4GKU1"/>
<evidence type="ECO:0000259" key="11">
    <source>
        <dbReference type="PROSITE" id="PS52015"/>
    </source>
</evidence>
<evidence type="ECO:0000256" key="1">
    <source>
        <dbReference type="ARBA" id="ARBA00004383"/>
    </source>
</evidence>
<dbReference type="GO" id="GO:0055085">
    <property type="term" value="P:transmembrane transport"/>
    <property type="evidence" value="ECO:0007669"/>
    <property type="project" value="InterPro"/>
</dbReference>
<keyword evidence="10" id="KW-0732">Signal</keyword>
<evidence type="ECO:0000313" key="12">
    <source>
        <dbReference type="EMBL" id="MBM9914815.1"/>
    </source>
</evidence>
<dbReference type="RefSeq" id="WP_205406060.1">
    <property type="nucleotide sequence ID" value="NZ_JAFFTA010000024.1"/>
</dbReference>
<comment type="similarity">
    <text evidence="2">Belongs to the TonB family.</text>
</comment>
<dbReference type="GO" id="GO:0098797">
    <property type="term" value="C:plasma membrane protein complex"/>
    <property type="evidence" value="ECO:0007669"/>
    <property type="project" value="TreeGrafter"/>
</dbReference>
<keyword evidence="5" id="KW-0997">Cell inner membrane</keyword>
<reference evidence="14" key="1">
    <citation type="submission" date="2021-01" db="EMBL/GenBank/DDBJ databases">
        <title>Stenotrophomonas maltophilia.</title>
        <authorList>
            <person name="Yu Y."/>
        </authorList>
    </citation>
    <scope>NUCLEOTIDE SEQUENCE [LARGE SCALE GENOMIC DNA]</scope>
    <source>
        <strain evidence="14">As-6</strain>
    </source>
</reference>
<proteinExistence type="inferred from homology"/>
<evidence type="ECO:0000256" key="8">
    <source>
        <dbReference type="ARBA" id="ARBA00022989"/>
    </source>
</evidence>
<dbReference type="InterPro" id="IPR006260">
    <property type="entry name" value="TonB/TolA_C"/>
</dbReference>
<dbReference type="NCBIfam" id="TIGR01352">
    <property type="entry name" value="tonB_Cterm"/>
    <property type="match status" value="1"/>
</dbReference>
<dbReference type="Pfam" id="PF03544">
    <property type="entry name" value="TonB_C"/>
    <property type="match status" value="1"/>
</dbReference>
<dbReference type="PROSITE" id="PS52015">
    <property type="entry name" value="TONB_CTD"/>
    <property type="match status" value="1"/>
</dbReference>
<protein>
    <submittedName>
        <fullName evidence="12">TonB family protein</fullName>
    </submittedName>
</protein>
<dbReference type="InterPro" id="IPR051045">
    <property type="entry name" value="TonB-dependent_transducer"/>
</dbReference>
<keyword evidence="4" id="KW-1003">Cell membrane</keyword>
<feature type="domain" description="TonB C-terminal" evidence="11">
    <location>
        <begin position="116"/>
        <end position="208"/>
    </location>
</feature>
<comment type="subcellular location">
    <subcellularLocation>
        <location evidence="1">Cell inner membrane</location>
        <topology evidence="1">Single-pass membrane protein</topology>
        <orientation evidence="1">Periplasmic side</orientation>
    </subcellularLocation>
</comment>
<keyword evidence="7" id="KW-0653">Protein transport</keyword>
<evidence type="ECO:0000256" key="2">
    <source>
        <dbReference type="ARBA" id="ARBA00006555"/>
    </source>
</evidence>
<dbReference type="GO" id="GO:0015031">
    <property type="term" value="P:protein transport"/>
    <property type="evidence" value="ECO:0007669"/>
    <property type="project" value="UniProtKB-KW"/>
</dbReference>
<evidence type="ECO:0000256" key="6">
    <source>
        <dbReference type="ARBA" id="ARBA00022692"/>
    </source>
</evidence>
<evidence type="ECO:0000313" key="14">
    <source>
        <dbReference type="Proteomes" id="UP000749453"/>
    </source>
</evidence>
<evidence type="ECO:0000256" key="5">
    <source>
        <dbReference type="ARBA" id="ARBA00022519"/>
    </source>
</evidence>
<evidence type="ECO:0000313" key="13">
    <source>
        <dbReference type="EMBL" id="MBM9939431.1"/>
    </source>
</evidence>
<comment type="caution">
    <text evidence="12">The sequence shown here is derived from an EMBL/GenBank/DDBJ whole genome shotgun (WGS) entry which is preliminary data.</text>
</comment>
<dbReference type="PANTHER" id="PTHR33446">
    <property type="entry name" value="PROTEIN TONB-RELATED"/>
    <property type="match status" value="1"/>
</dbReference>
<evidence type="ECO:0000256" key="3">
    <source>
        <dbReference type="ARBA" id="ARBA00022448"/>
    </source>
</evidence>
<dbReference type="Proteomes" id="UP000784064">
    <property type="component" value="Unassembled WGS sequence"/>
</dbReference>
<dbReference type="EMBL" id="JAFFTA010000024">
    <property type="protein sequence ID" value="MBM9914815.1"/>
    <property type="molecule type" value="Genomic_DNA"/>
</dbReference>
<evidence type="ECO:0000256" key="10">
    <source>
        <dbReference type="SAM" id="SignalP"/>
    </source>
</evidence>
<name>A0AAW4GKU1_9GAMM</name>
<dbReference type="Gene3D" id="3.30.1150.10">
    <property type="match status" value="1"/>
</dbReference>
<sequence>MIRTWMPWALALGALLGSFDSSAQRYNAAAACGGLTDATSIQDVGVTALQARVQQGRCTLHVVAVDVDALARQQRMLEAVSMAACKAAVEPQPSAQPLSLELRMPARCPLSSKTTLFPAASGNWKPGIPEYPATAVRDGLQGKVRLRALVNENGRVVAAVVRVSSGHAVLDTAAAKGVRSWTMQRDVQQPALPAMSVMEVPVTFALNE</sequence>
<keyword evidence="9" id="KW-0472">Membrane</keyword>
<accession>A0AAW4GKU1</accession>
<dbReference type="PANTHER" id="PTHR33446:SF2">
    <property type="entry name" value="PROTEIN TONB"/>
    <property type="match status" value="1"/>
</dbReference>
<evidence type="ECO:0000256" key="7">
    <source>
        <dbReference type="ARBA" id="ARBA00022927"/>
    </source>
</evidence>
<dbReference type="Proteomes" id="UP000749453">
    <property type="component" value="Unassembled WGS sequence"/>
</dbReference>
<evidence type="ECO:0000313" key="15">
    <source>
        <dbReference type="Proteomes" id="UP000784064"/>
    </source>
</evidence>
<dbReference type="GO" id="GO:0031992">
    <property type="term" value="F:energy transducer activity"/>
    <property type="evidence" value="ECO:0007669"/>
    <property type="project" value="TreeGrafter"/>
</dbReference>
<keyword evidence="6" id="KW-0812">Transmembrane</keyword>
<keyword evidence="14" id="KW-1185">Reference proteome</keyword>
<keyword evidence="8" id="KW-1133">Transmembrane helix</keyword>
<dbReference type="SUPFAM" id="SSF74653">
    <property type="entry name" value="TolA/TonB C-terminal domain"/>
    <property type="match status" value="1"/>
</dbReference>
<dbReference type="EMBL" id="JAFFTB010000026">
    <property type="protein sequence ID" value="MBM9939431.1"/>
    <property type="molecule type" value="Genomic_DNA"/>
</dbReference>
<reference evidence="12" key="2">
    <citation type="submission" date="2021-01" db="EMBL/GenBank/DDBJ databases">
        <authorList>
            <person name="Yu Y."/>
        </authorList>
    </citation>
    <scope>NUCLEOTIDE SEQUENCE</scope>
    <source>
        <strain evidence="12">As-5</strain>
        <strain evidence="13">As-6</strain>
    </source>
</reference>
<dbReference type="InterPro" id="IPR037682">
    <property type="entry name" value="TonB_C"/>
</dbReference>
<feature type="signal peptide" evidence="10">
    <location>
        <begin position="1"/>
        <end position="23"/>
    </location>
</feature>
<evidence type="ECO:0000256" key="9">
    <source>
        <dbReference type="ARBA" id="ARBA00023136"/>
    </source>
</evidence>
<evidence type="ECO:0000256" key="4">
    <source>
        <dbReference type="ARBA" id="ARBA00022475"/>
    </source>
</evidence>
<gene>
    <name evidence="12" type="ORF">JJW18_15175</name>
    <name evidence="13" type="ORF">JJW19_14860</name>
</gene>